<dbReference type="PANTHER" id="PTHR38831">
    <property type="entry name" value="TYPE II SECRETION SYSTEM PROTEIN K"/>
    <property type="match status" value="1"/>
</dbReference>
<dbReference type="PANTHER" id="PTHR38831:SF2">
    <property type="entry name" value="TYPE II SECRETION SYSTEM PROTEIN K"/>
    <property type="match status" value="1"/>
</dbReference>
<evidence type="ECO:0000256" key="5">
    <source>
        <dbReference type="ARBA" id="ARBA00022519"/>
    </source>
</evidence>
<accession>A0A516SGF6</accession>
<evidence type="ECO:0000256" key="10">
    <source>
        <dbReference type="SAM" id="MobiDB-lite"/>
    </source>
</evidence>
<keyword evidence="4" id="KW-1003">Cell membrane</keyword>
<dbReference type="RefSeq" id="WP_144278637.1">
    <property type="nucleotide sequence ID" value="NZ_CP041730.1"/>
</dbReference>
<evidence type="ECO:0000256" key="2">
    <source>
        <dbReference type="ARBA" id="ARBA00007246"/>
    </source>
</evidence>
<keyword evidence="5" id="KW-0997">Cell inner membrane</keyword>
<dbReference type="InterPro" id="IPR049031">
    <property type="entry name" value="T2SSK_SAM-like_1st"/>
</dbReference>
<protein>
    <submittedName>
        <fullName evidence="13">General secretion pathway protein GspK</fullName>
    </submittedName>
</protein>
<keyword evidence="7" id="KW-0653">Protein transport</keyword>
<evidence type="ECO:0000313" key="13">
    <source>
        <dbReference type="EMBL" id="QDQ27244.1"/>
    </source>
</evidence>
<dbReference type="InterPro" id="IPR038072">
    <property type="entry name" value="GspK_central_sf"/>
</dbReference>
<reference evidence="14" key="1">
    <citation type="submission" date="2019-07" db="EMBL/GenBank/DDBJ databases">
        <title>Chitinimonas sp. nov., isolated from Ny-Alesund, arctica soil.</title>
        <authorList>
            <person name="Xu Q."/>
            <person name="Peng F."/>
        </authorList>
    </citation>
    <scope>NUCLEOTIDE SEQUENCE [LARGE SCALE GENOMIC DNA]</scope>
    <source>
        <strain evidence="14">R3-44</strain>
    </source>
</reference>
<evidence type="ECO:0000256" key="1">
    <source>
        <dbReference type="ARBA" id="ARBA00004533"/>
    </source>
</evidence>
<evidence type="ECO:0000256" key="3">
    <source>
        <dbReference type="ARBA" id="ARBA00022448"/>
    </source>
</evidence>
<name>A0A516SGF6_9NEIS</name>
<dbReference type="AlphaFoldDB" id="A0A516SGF6"/>
<proteinExistence type="inferred from homology"/>
<gene>
    <name evidence="13" type="ORF">FNU76_13215</name>
</gene>
<dbReference type="Gene3D" id="1.10.40.60">
    <property type="entry name" value="EpsJ-like"/>
    <property type="match status" value="1"/>
</dbReference>
<feature type="region of interest" description="Disordered" evidence="10">
    <location>
        <begin position="1"/>
        <end position="23"/>
    </location>
</feature>
<evidence type="ECO:0000256" key="4">
    <source>
        <dbReference type="ARBA" id="ARBA00022475"/>
    </source>
</evidence>
<dbReference type="EMBL" id="CP041730">
    <property type="protein sequence ID" value="QDQ27244.1"/>
    <property type="molecule type" value="Genomic_DNA"/>
</dbReference>
<comment type="subcellular location">
    <subcellularLocation>
        <location evidence="1">Cell inner membrane</location>
    </subcellularLocation>
</comment>
<keyword evidence="8 11" id="KW-1133">Transmembrane helix</keyword>
<evidence type="ECO:0000256" key="7">
    <source>
        <dbReference type="ARBA" id="ARBA00022927"/>
    </source>
</evidence>
<organism evidence="13 14">
    <name type="scientific">Chitinimonas arctica</name>
    <dbReference type="NCBI Taxonomy" id="2594795"/>
    <lineage>
        <taxon>Bacteria</taxon>
        <taxon>Pseudomonadati</taxon>
        <taxon>Pseudomonadota</taxon>
        <taxon>Betaproteobacteria</taxon>
        <taxon>Neisseriales</taxon>
        <taxon>Chitinibacteraceae</taxon>
        <taxon>Chitinimonas</taxon>
    </lineage>
</organism>
<evidence type="ECO:0000259" key="12">
    <source>
        <dbReference type="Pfam" id="PF21687"/>
    </source>
</evidence>
<keyword evidence="14" id="KW-1185">Reference proteome</keyword>
<dbReference type="InterPro" id="IPR005628">
    <property type="entry name" value="GspK"/>
</dbReference>
<comment type="similarity">
    <text evidence="2">Belongs to the GSP K family.</text>
</comment>
<dbReference type="OrthoDB" id="8583836at2"/>
<evidence type="ECO:0000256" key="6">
    <source>
        <dbReference type="ARBA" id="ARBA00022692"/>
    </source>
</evidence>
<dbReference type="GO" id="GO:0009306">
    <property type="term" value="P:protein secretion"/>
    <property type="evidence" value="ECO:0007669"/>
    <property type="project" value="InterPro"/>
</dbReference>
<evidence type="ECO:0000256" key="8">
    <source>
        <dbReference type="ARBA" id="ARBA00022989"/>
    </source>
</evidence>
<dbReference type="Proteomes" id="UP000317550">
    <property type="component" value="Chromosome"/>
</dbReference>
<feature type="domain" description="T2SS protein K first SAM-like" evidence="12">
    <location>
        <begin position="130"/>
        <end position="203"/>
    </location>
</feature>
<feature type="transmembrane region" description="Helical" evidence="11">
    <location>
        <begin position="29"/>
        <end position="48"/>
    </location>
</feature>
<evidence type="ECO:0000313" key="14">
    <source>
        <dbReference type="Proteomes" id="UP000317550"/>
    </source>
</evidence>
<dbReference type="KEGG" id="cari:FNU76_13215"/>
<dbReference type="SUPFAM" id="SSF158544">
    <property type="entry name" value="GspK insert domain-like"/>
    <property type="match status" value="1"/>
</dbReference>
<keyword evidence="6 11" id="KW-0812">Transmembrane</keyword>
<sequence length="358" mass="39085">MRKPFLTRKLQTGRRGSGRRGSRSRQSGYVLVMTIAALALLGLAGAYIGERVSSALRLAAAEQEFAKQDKLLRDGMDNAVYLLATVKRSRFGLGGDTVAIRLDGRWYDNGKGMAISLQDAFGLLNIKTAPLGWKQQMLAGYGVPTERIGYLLDALDDYIDTDSLRRLQGAEAADYQGKELPPRNHLLLNTSELLRVYGWRTETKLWGDDPLLDHLVLAEGTGVNPATASWRVLAASLGLSESAAKDFVVRRQDADLPTLTQLAAPFTTPSGGLDIFKLHTTSLFPSATTVITVAPIGSRRALRATLTITPDQQGSPWTLNDVHEISLAKPLPGKLPKLPDVSPYTVNIEQEHIVELPF</sequence>
<evidence type="ECO:0000256" key="11">
    <source>
        <dbReference type="SAM" id="Phobius"/>
    </source>
</evidence>
<evidence type="ECO:0000256" key="9">
    <source>
        <dbReference type="ARBA" id="ARBA00023136"/>
    </source>
</evidence>
<keyword evidence="3" id="KW-0813">Transport</keyword>
<dbReference type="Pfam" id="PF21687">
    <property type="entry name" value="T2SSK_1st"/>
    <property type="match status" value="1"/>
</dbReference>
<keyword evidence="9 11" id="KW-0472">Membrane</keyword>
<dbReference type="GO" id="GO:0005886">
    <property type="term" value="C:plasma membrane"/>
    <property type="evidence" value="ECO:0007669"/>
    <property type="project" value="UniProtKB-SubCell"/>
</dbReference>